<evidence type="ECO:0000313" key="2">
    <source>
        <dbReference type="Proteomes" id="UP000293589"/>
    </source>
</evidence>
<protein>
    <submittedName>
        <fullName evidence="1">Uncharacterized protein</fullName>
    </submittedName>
</protein>
<dbReference type="Proteomes" id="UP000293589">
    <property type="component" value="Chromosome"/>
</dbReference>
<dbReference type="AlphaFoldDB" id="A0A4P6DWA2"/>
<dbReference type="RefSeq" id="WP_129237433.1">
    <property type="nucleotide sequence ID" value="NZ_CP035464.1"/>
</dbReference>
<evidence type="ECO:0000313" key="1">
    <source>
        <dbReference type="EMBL" id="QAY33010.1"/>
    </source>
</evidence>
<gene>
    <name evidence="1" type="ORF">ESN35_06045</name>
</gene>
<dbReference type="KEGG" id="bgx:ESN35_06045"/>
<sequence>MMDKAYAGGPGFMLALEARATGLDGPDLASSIDLNEAITAARDEYHAADPDVRRVWADAAAYDWAVLCSDPATDHEWASDVRRMAILATVIEAVPERAERMILTWALDPDTPSLDDMRGMLKDERPVDFDRLLDDLTHGDCAFMPDDEMLADGITTASSVLDPIAANAPDGVDYAIMSIKAAFTLARGGTAEARDMVACCRPYLDSTALADAVDAQAAACPWTGDDGMGMTMDGPRL</sequence>
<organism evidence="1 2">
    <name type="scientific">Bifidobacterium pullorum subsp. gallinarum</name>
    <dbReference type="NCBI Taxonomy" id="78344"/>
    <lineage>
        <taxon>Bacteria</taxon>
        <taxon>Bacillati</taxon>
        <taxon>Actinomycetota</taxon>
        <taxon>Actinomycetes</taxon>
        <taxon>Bifidobacteriales</taxon>
        <taxon>Bifidobacteriaceae</taxon>
        <taxon>Bifidobacterium</taxon>
    </lineage>
</organism>
<dbReference type="EMBL" id="CP035464">
    <property type="protein sequence ID" value="QAY33010.1"/>
    <property type="molecule type" value="Genomic_DNA"/>
</dbReference>
<reference evidence="1 2" key="1">
    <citation type="submission" date="2019-01" db="EMBL/GenBank/DDBJ databases">
        <title>Complete genome sequence of Bifidobacterium gallinarum CACC 514.</title>
        <authorList>
            <person name="Jung M."/>
        </authorList>
    </citation>
    <scope>NUCLEOTIDE SEQUENCE [LARGE SCALE GENOMIC DNA]</scope>
    <source>
        <strain evidence="1 2">CACC 514</strain>
    </source>
</reference>
<accession>A0A4P6DWA2</accession>
<name>A0A4P6DWA2_9BIFI</name>
<proteinExistence type="predicted"/>